<dbReference type="EMBL" id="CAADFC020000033">
    <property type="protein sequence ID" value="VIO79280.1"/>
    <property type="molecule type" value="Genomic_DNA"/>
</dbReference>
<dbReference type="Gene3D" id="3.40.50.850">
    <property type="entry name" value="Isochorismatase-like"/>
    <property type="match status" value="1"/>
</dbReference>
<dbReference type="OrthoDB" id="9807387at2"/>
<proteinExistence type="predicted"/>
<dbReference type="PANTHER" id="PTHR43540">
    <property type="entry name" value="PEROXYUREIDOACRYLATE/UREIDOACRYLATE AMIDOHYDROLASE-RELATED"/>
    <property type="match status" value="1"/>
</dbReference>
<dbReference type="Proteomes" id="UP000328092">
    <property type="component" value="Unassembled WGS sequence"/>
</dbReference>
<sequence length="207" mass="22751">MAEHLEAAKTAVLGLHLQKHMTDPASPVAEHTGFAEMVQKTNLFDKINRVLSAAREKGIFIAYVKLDLSPGDFRYPQRGEFCQFVAAEHEAGEVLRPGTWGYDLHDALVCQEGEPVILGRHISAFAGSDLDNALKSRGITDLVLTGVATNFVVTNTAWSAIDRGYSCLVLEDCCTSGSEEMHQDAIDHLRPIADIWQSHSFIDALTR</sequence>
<dbReference type="InterPro" id="IPR050272">
    <property type="entry name" value="Isochorismatase-like_hydrls"/>
</dbReference>
<keyword evidence="1 3" id="KW-0378">Hydrolase</keyword>
<protein>
    <submittedName>
        <fullName evidence="3">Isochorismatase family protein YecD</fullName>
        <ecNumber evidence="3">3.-.-.-</ecNumber>
    </submittedName>
</protein>
<dbReference type="CDD" id="cd00431">
    <property type="entry name" value="cysteine_hydrolases"/>
    <property type="match status" value="1"/>
</dbReference>
<reference evidence="3" key="1">
    <citation type="submission" date="2019-02" db="EMBL/GenBank/DDBJ databases">
        <authorList>
            <person name="Pothier F.J."/>
        </authorList>
    </citation>
    <scope>NUCLEOTIDE SEQUENCE</scope>
    <source>
        <strain evidence="3">CI-1B</strain>
    </source>
</reference>
<evidence type="ECO:0000313" key="3">
    <source>
        <dbReference type="EMBL" id="VIO79280.1"/>
    </source>
</evidence>
<dbReference type="InterPro" id="IPR000868">
    <property type="entry name" value="Isochorismatase-like_dom"/>
</dbReference>
<dbReference type="SUPFAM" id="SSF52499">
    <property type="entry name" value="Isochorismatase-like hydrolases"/>
    <property type="match status" value="1"/>
</dbReference>
<dbReference type="RefSeq" id="WP_139864243.1">
    <property type="nucleotide sequence ID" value="NZ_CAADFC020000033.1"/>
</dbReference>
<evidence type="ECO:0000259" key="2">
    <source>
        <dbReference type="Pfam" id="PF00857"/>
    </source>
</evidence>
<gene>
    <name evidence="3" type="primary">yecD_2</name>
    <name evidence="3" type="ORF">CI1B_77090</name>
</gene>
<evidence type="ECO:0000256" key="1">
    <source>
        <dbReference type="ARBA" id="ARBA00022801"/>
    </source>
</evidence>
<comment type="caution">
    <text evidence="3">The sequence shown here is derived from an EMBL/GenBank/DDBJ whole genome shotgun (WGS) entry which is preliminary data.</text>
</comment>
<name>A0A508TYA1_9BRAD</name>
<dbReference type="Pfam" id="PF00857">
    <property type="entry name" value="Isochorismatase"/>
    <property type="match status" value="1"/>
</dbReference>
<keyword evidence="4" id="KW-1185">Reference proteome</keyword>
<dbReference type="GO" id="GO:0016787">
    <property type="term" value="F:hydrolase activity"/>
    <property type="evidence" value="ECO:0007669"/>
    <property type="project" value="UniProtKB-KW"/>
</dbReference>
<dbReference type="InterPro" id="IPR036380">
    <property type="entry name" value="Isochorismatase-like_sf"/>
</dbReference>
<dbReference type="EC" id="3.-.-.-" evidence="3"/>
<accession>A0A508TYA1</accession>
<evidence type="ECO:0000313" key="4">
    <source>
        <dbReference type="Proteomes" id="UP000328092"/>
    </source>
</evidence>
<organism evidence="3 4">
    <name type="scientific">Bradyrhizobium ivorense</name>
    <dbReference type="NCBI Taxonomy" id="2511166"/>
    <lineage>
        <taxon>Bacteria</taxon>
        <taxon>Pseudomonadati</taxon>
        <taxon>Pseudomonadota</taxon>
        <taxon>Alphaproteobacteria</taxon>
        <taxon>Hyphomicrobiales</taxon>
        <taxon>Nitrobacteraceae</taxon>
        <taxon>Bradyrhizobium</taxon>
    </lineage>
</organism>
<dbReference type="PANTHER" id="PTHR43540:SF16">
    <property type="entry name" value="ISOCHORISMATASE-LIKE DOMAIN-CONTAINING PROTEIN"/>
    <property type="match status" value="1"/>
</dbReference>
<feature type="domain" description="Isochorismatase-like" evidence="2">
    <location>
        <begin position="15"/>
        <end position="191"/>
    </location>
</feature>
<dbReference type="AlphaFoldDB" id="A0A508TYA1"/>